<feature type="domain" description="N-acetyltransferase" evidence="3">
    <location>
        <begin position="5"/>
        <end position="163"/>
    </location>
</feature>
<keyword evidence="5" id="KW-1185">Reference proteome</keyword>
<dbReference type="Pfam" id="PF00583">
    <property type="entry name" value="Acetyltransf_1"/>
    <property type="match status" value="1"/>
</dbReference>
<name>A0A4Q7VNP8_9BURK</name>
<dbReference type="CDD" id="cd04301">
    <property type="entry name" value="NAT_SF"/>
    <property type="match status" value="1"/>
</dbReference>
<gene>
    <name evidence="4" type="ORF">EV670_2403</name>
</gene>
<dbReference type="PANTHER" id="PTHR43877">
    <property type="entry name" value="AMINOALKYLPHOSPHONATE N-ACETYLTRANSFERASE-RELATED-RELATED"/>
    <property type="match status" value="1"/>
</dbReference>
<dbReference type="SUPFAM" id="SSF55729">
    <property type="entry name" value="Acyl-CoA N-acyltransferases (Nat)"/>
    <property type="match status" value="1"/>
</dbReference>
<dbReference type="InterPro" id="IPR016181">
    <property type="entry name" value="Acyl_CoA_acyltransferase"/>
</dbReference>
<accession>A0A4Q7VNP8</accession>
<comment type="caution">
    <text evidence="4">The sequence shown here is derived from an EMBL/GenBank/DDBJ whole genome shotgun (WGS) entry which is preliminary data.</text>
</comment>
<dbReference type="GO" id="GO:0016747">
    <property type="term" value="F:acyltransferase activity, transferring groups other than amino-acyl groups"/>
    <property type="evidence" value="ECO:0007669"/>
    <property type="project" value="InterPro"/>
</dbReference>
<dbReference type="PANTHER" id="PTHR43877:SF2">
    <property type="entry name" value="AMINOALKYLPHOSPHONATE N-ACETYLTRANSFERASE-RELATED"/>
    <property type="match status" value="1"/>
</dbReference>
<reference evidence="4 5" key="1">
    <citation type="submission" date="2019-02" db="EMBL/GenBank/DDBJ databases">
        <title>Genomic Encyclopedia of Type Strains, Phase IV (KMG-IV): sequencing the most valuable type-strain genomes for metagenomic binning, comparative biology and taxonomic classification.</title>
        <authorList>
            <person name="Goeker M."/>
        </authorList>
    </citation>
    <scope>NUCLEOTIDE SEQUENCE [LARGE SCALE GENOMIC DNA]</scope>
    <source>
        <strain evidence="4 5">DSM 19570</strain>
    </source>
</reference>
<dbReference type="PROSITE" id="PS51186">
    <property type="entry name" value="GNAT"/>
    <property type="match status" value="1"/>
</dbReference>
<proteinExistence type="predicted"/>
<dbReference type="InterPro" id="IPR050832">
    <property type="entry name" value="Bact_Acetyltransf"/>
</dbReference>
<evidence type="ECO:0000256" key="2">
    <source>
        <dbReference type="ARBA" id="ARBA00023315"/>
    </source>
</evidence>
<dbReference type="OrthoDB" id="336415at2"/>
<dbReference type="EMBL" id="SHKP01000006">
    <property type="protein sequence ID" value="RZT98001.1"/>
    <property type="molecule type" value="Genomic_DNA"/>
</dbReference>
<protein>
    <submittedName>
        <fullName evidence="4">Putative acetyltransferase</fullName>
    </submittedName>
</protein>
<evidence type="ECO:0000313" key="4">
    <source>
        <dbReference type="EMBL" id="RZT98001.1"/>
    </source>
</evidence>
<sequence length="175" mass="19458">MNDALIIRRVTLDDAAAVARVMGDPGIYPGLMQIPYTSVELWRERLAKPLQPPELMLLAERAGEVLGTCGLHPVHPSVRRRHAMILGISVLPQAQRQGVGSALMQALCDYADRWAHVLRLELNVYCDNAPAIALYRKHGFEIEGTHRAYALRDGAYVDSHSMARLHPNPPQLPAR</sequence>
<dbReference type="Gene3D" id="3.40.630.30">
    <property type="match status" value="1"/>
</dbReference>
<dbReference type="InterPro" id="IPR000182">
    <property type="entry name" value="GNAT_dom"/>
</dbReference>
<keyword evidence="2" id="KW-0012">Acyltransferase</keyword>
<dbReference type="AlphaFoldDB" id="A0A4Q7VNP8"/>
<evidence type="ECO:0000256" key="1">
    <source>
        <dbReference type="ARBA" id="ARBA00022679"/>
    </source>
</evidence>
<organism evidence="4 5">
    <name type="scientific">Rivibacter subsaxonicus</name>
    <dbReference type="NCBI Taxonomy" id="457575"/>
    <lineage>
        <taxon>Bacteria</taxon>
        <taxon>Pseudomonadati</taxon>
        <taxon>Pseudomonadota</taxon>
        <taxon>Betaproteobacteria</taxon>
        <taxon>Burkholderiales</taxon>
        <taxon>Rivibacter</taxon>
    </lineage>
</organism>
<keyword evidence="1 4" id="KW-0808">Transferase</keyword>
<dbReference type="Proteomes" id="UP000293671">
    <property type="component" value="Unassembled WGS sequence"/>
</dbReference>
<dbReference type="RefSeq" id="WP_130432354.1">
    <property type="nucleotide sequence ID" value="NZ_SHKP01000006.1"/>
</dbReference>
<evidence type="ECO:0000259" key="3">
    <source>
        <dbReference type="PROSITE" id="PS51186"/>
    </source>
</evidence>
<evidence type="ECO:0000313" key="5">
    <source>
        <dbReference type="Proteomes" id="UP000293671"/>
    </source>
</evidence>